<organism evidence="1 2">
    <name type="scientific">Thalassiosira oceanica</name>
    <name type="common">Marine diatom</name>
    <dbReference type="NCBI Taxonomy" id="159749"/>
    <lineage>
        <taxon>Eukaryota</taxon>
        <taxon>Sar</taxon>
        <taxon>Stramenopiles</taxon>
        <taxon>Ochrophyta</taxon>
        <taxon>Bacillariophyta</taxon>
        <taxon>Coscinodiscophyceae</taxon>
        <taxon>Thalassiosirophycidae</taxon>
        <taxon>Thalassiosirales</taxon>
        <taxon>Thalassiosiraceae</taxon>
        <taxon>Thalassiosira</taxon>
    </lineage>
</organism>
<comment type="caution">
    <text evidence="1">The sequence shown here is derived from an EMBL/GenBank/DDBJ whole genome shotgun (WGS) entry which is preliminary data.</text>
</comment>
<reference evidence="1 2" key="1">
    <citation type="journal article" date="2012" name="Genome Biol.">
        <title>Genome and low-iron response of an oceanic diatom adapted to chronic iron limitation.</title>
        <authorList>
            <person name="Lommer M."/>
            <person name="Specht M."/>
            <person name="Roy A.S."/>
            <person name="Kraemer L."/>
            <person name="Andreson R."/>
            <person name="Gutowska M.A."/>
            <person name="Wolf J."/>
            <person name="Bergner S.V."/>
            <person name="Schilhabel M.B."/>
            <person name="Klostermeier U.C."/>
            <person name="Beiko R.G."/>
            <person name="Rosenstiel P."/>
            <person name="Hippler M."/>
            <person name="Laroche J."/>
        </authorList>
    </citation>
    <scope>NUCLEOTIDE SEQUENCE [LARGE SCALE GENOMIC DNA]</scope>
    <source>
        <strain evidence="1 2">CCMP1005</strain>
    </source>
</reference>
<sequence>RPRVQTKYDSNVPYDDLDTARVKVFELAQGDNAEWKRLGNDITGFKACCSDSGAGNGVTISGDGSTVVVAGGLDNSRVVPHRYDGREWKAMGRGINLVDEGSARATRRLP</sequence>
<gene>
    <name evidence="1" type="ORF">THAOC_26845</name>
</gene>
<evidence type="ECO:0000313" key="2">
    <source>
        <dbReference type="Proteomes" id="UP000266841"/>
    </source>
</evidence>
<feature type="non-terminal residue" evidence="1">
    <location>
        <position position="1"/>
    </location>
</feature>
<evidence type="ECO:0000313" key="1">
    <source>
        <dbReference type="EMBL" id="EJK53668.1"/>
    </source>
</evidence>
<dbReference type="AlphaFoldDB" id="K0RJ04"/>
<accession>K0RJ04</accession>
<keyword evidence="2" id="KW-1185">Reference proteome</keyword>
<proteinExistence type="predicted"/>
<protein>
    <submittedName>
        <fullName evidence="1">Uncharacterized protein</fullName>
    </submittedName>
</protein>
<name>K0RJ04_THAOC</name>
<dbReference type="EMBL" id="AGNL01037315">
    <property type="protein sequence ID" value="EJK53668.1"/>
    <property type="molecule type" value="Genomic_DNA"/>
</dbReference>
<dbReference type="Proteomes" id="UP000266841">
    <property type="component" value="Unassembled WGS sequence"/>
</dbReference>